<keyword evidence="1" id="KW-0238">DNA-binding</keyword>
<protein>
    <submittedName>
        <fullName evidence="1">ArgP/LysG family DNA-binding transcriptional regulator</fullName>
    </submittedName>
</protein>
<proteinExistence type="predicted"/>
<comment type="caution">
    <text evidence="1">The sequence shown here is derived from an EMBL/GenBank/DDBJ whole genome shotgun (WGS) entry which is preliminary data.</text>
</comment>
<organism evidence="1 2">
    <name type="scientific">Microbacterium ginsengisoli</name>
    <dbReference type="NCBI Taxonomy" id="400772"/>
    <lineage>
        <taxon>Bacteria</taxon>
        <taxon>Bacillati</taxon>
        <taxon>Actinomycetota</taxon>
        <taxon>Actinomycetes</taxon>
        <taxon>Micrococcales</taxon>
        <taxon>Microbacteriaceae</taxon>
        <taxon>Microbacterium</taxon>
    </lineage>
</organism>
<dbReference type="GO" id="GO:0003677">
    <property type="term" value="F:DNA binding"/>
    <property type="evidence" value="ECO:0007669"/>
    <property type="project" value="UniProtKB-KW"/>
</dbReference>
<feature type="non-terminal residue" evidence="1">
    <location>
        <position position="1"/>
    </location>
</feature>
<dbReference type="AlphaFoldDB" id="A0A3C1KFW1"/>
<gene>
    <name evidence="1" type="ORF">DCP95_13375</name>
</gene>
<dbReference type="Gene3D" id="3.40.190.290">
    <property type="match status" value="1"/>
</dbReference>
<name>A0A3C1KFW1_9MICO</name>
<evidence type="ECO:0000313" key="1">
    <source>
        <dbReference type="EMBL" id="HAN25535.1"/>
    </source>
</evidence>
<accession>A0A3C1KFW1</accession>
<dbReference type="Proteomes" id="UP000257479">
    <property type="component" value="Unassembled WGS sequence"/>
</dbReference>
<dbReference type="EMBL" id="DMNG01000235">
    <property type="protein sequence ID" value="HAN25535.1"/>
    <property type="molecule type" value="Genomic_DNA"/>
</dbReference>
<sequence length="36" mass="3999">PARVPLYWQHWNLRSPLVDALTARVRAAASVALDSP</sequence>
<evidence type="ECO:0000313" key="2">
    <source>
        <dbReference type="Proteomes" id="UP000257479"/>
    </source>
</evidence>
<reference evidence="1 2" key="1">
    <citation type="journal article" date="2018" name="Nat. Biotechnol.">
        <title>A standardized bacterial taxonomy based on genome phylogeny substantially revises the tree of life.</title>
        <authorList>
            <person name="Parks D.H."/>
            <person name="Chuvochina M."/>
            <person name="Waite D.W."/>
            <person name="Rinke C."/>
            <person name="Skarshewski A."/>
            <person name="Chaumeil P.A."/>
            <person name="Hugenholtz P."/>
        </authorList>
    </citation>
    <scope>NUCLEOTIDE SEQUENCE [LARGE SCALE GENOMIC DNA]</scope>
    <source>
        <strain evidence="1">UBA9152</strain>
    </source>
</reference>